<dbReference type="GO" id="GO:0016020">
    <property type="term" value="C:membrane"/>
    <property type="evidence" value="ECO:0007669"/>
    <property type="project" value="TreeGrafter"/>
</dbReference>
<sequence>MPFLERDGVRIFYEAAGEGPPVLLSHGYSATSRMWRGQVEVLAPRYRIITWDMRGHGQSDSPDDPALYSEAATVADMAAILDALGIDTAVIGGLSLGGYMSLAFHLAHPGRVRALMLFDTGPGYRNPAGREVWNRTAEARAVAFETRGLDALGAGAEVRIAQHRSAKGLALAARGMLAQFDSRVIESLETIRVPTLVLVGEKDEPFLGATDYMAAKIPGAQKVVIPGAGHAANIDNPAAFNAAVEAFLAALP</sequence>
<dbReference type="RefSeq" id="WP_098504592.1">
    <property type="nucleotide sequence ID" value="NZ_PDJQ01000001.1"/>
</dbReference>
<dbReference type="Pfam" id="PF00561">
    <property type="entry name" value="Abhydrolase_1"/>
    <property type="match status" value="1"/>
</dbReference>
<organism evidence="3 4">
    <name type="scientific">Tepidiforma thermophila (strain KCTC 52669 / CGMCC 1.13589 / G233)</name>
    <dbReference type="NCBI Taxonomy" id="2761530"/>
    <lineage>
        <taxon>Bacteria</taxon>
        <taxon>Bacillati</taxon>
        <taxon>Chloroflexota</taxon>
        <taxon>Tepidiformia</taxon>
        <taxon>Tepidiformales</taxon>
        <taxon>Tepidiformaceae</taxon>
        <taxon>Tepidiforma</taxon>
    </lineage>
</organism>
<dbReference type="InterPro" id="IPR000073">
    <property type="entry name" value="AB_hydrolase_1"/>
</dbReference>
<protein>
    <submittedName>
        <fullName evidence="3">Pimeloyl-ACP methyl ester carboxylesterase</fullName>
    </submittedName>
</protein>
<gene>
    <name evidence="3" type="ORF">A9A59_2534</name>
</gene>
<proteinExistence type="predicted"/>
<dbReference type="PANTHER" id="PTHR43798">
    <property type="entry name" value="MONOACYLGLYCEROL LIPASE"/>
    <property type="match status" value="1"/>
</dbReference>
<dbReference type="InterPro" id="IPR050266">
    <property type="entry name" value="AB_hydrolase_sf"/>
</dbReference>
<comment type="caution">
    <text evidence="3">The sequence shown here is derived from an EMBL/GenBank/DDBJ whole genome shotgun (WGS) entry which is preliminary data.</text>
</comment>
<evidence type="ECO:0000259" key="2">
    <source>
        <dbReference type="Pfam" id="PF00561"/>
    </source>
</evidence>
<evidence type="ECO:0000313" key="4">
    <source>
        <dbReference type="Proteomes" id="UP000223071"/>
    </source>
</evidence>
<dbReference type="InterPro" id="IPR029058">
    <property type="entry name" value="AB_hydrolase_fold"/>
</dbReference>
<reference evidence="3 4" key="1">
    <citation type="submission" date="2017-09" db="EMBL/GenBank/DDBJ databases">
        <title>Sequencing the genomes of two abundant thermophiles in Great Basin hot springs: Thermocrinis jamiesonii and novel Chloroflexi Thermoflexus hugenholtzii.</title>
        <authorList>
            <person name="Hedlund B."/>
        </authorList>
    </citation>
    <scope>NUCLEOTIDE SEQUENCE [LARGE SCALE GENOMIC DNA]</scope>
    <source>
        <strain evidence="3 4">G233</strain>
    </source>
</reference>
<dbReference type="Proteomes" id="UP000223071">
    <property type="component" value="Unassembled WGS sequence"/>
</dbReference>
<dbReference type="Gene3D" id="3.40.50.1820">
    <property type="entry name" value="alpha/beta hydrolase"/>
    <property type="match status" value="1"/>
</dbReference>
<dbReference type="AlphaFoldDB" id="A0A2A9HJU7"/>
<keyword evidence="4" id="KW-1185">Reference proteome</keyword>
<name>A0A2A9HJU7_TEPT2</name>
<accession>A0A2A9HJU7</accession>
<dbReference type="EMBL" id="PDJQ01000001">
    <property type="protein sequence ID" value="PFG75266.1"/>
    <property type="molecule type" value="Genomic_DNA"/>
</dbReference>
<dbReference type="SUPFAM" id="SSF53474">
    <property type="entry name" value="alpha/beta-Hydrolases"/>
    <property type="match status" value="1"/>
</dbReference>
<dbReference type="PANTHER" id="PTHR43798:SF31">
    <property type="entry name" value="AB HYDROLASE SUPERFAMILY PROTEIN YCLE"/>
    <property type="match status" value="1"/>
</dbReference>
<dbReference type="GO" id="GO:0016787">
    <property type="term" value="F:hydrolase activity"/>
    <property type="evidence" value="ECO:0007669"/>
    <property type="project" value="UniProtKB-KW"/>
</dbReference>
<evidence type="ECO:0000256" key="1">
    <source>
        <dbReference type="ARBA" id="ARBA00022801"/>
    </source>
</evidence>
<feature type="domain" description="AB hydrolase-1" evidence="2">
    <location>
        <begin position="20"/>
        <end position="139"/>
    </location>
</feature>
<evidence type="ECO:0000313" key="3">
    <source>
        <dbReference type="EMBL" id="PFG75266.1"/>
    </source>
</evidence>
<keyword evidence="1" id="KW-0378">Hydrolase</keyword>
<dbReference type="PRINTS" id="PR00111">
    <property type="entry name" value="ABHYDROLASE"/>
</dbReference>